<accession>A0A7C8I2Z8</accession>
<evidence type="ECO:0000313" key="2">
    <source>
        <dbReference type="EMBL" id="KAF2869508.1"/>
    </source>
</evidence>
<proteinExistence type="predicted"/>
<dbReference type="Proteomes" id="UP000481861">
    <property type="component" value="Unassembled WGS sequence"/>
</dbReference>
<reference evidence="2 3" key="1">
    <citation type="submission" date="2020-01" db="EMBL/GenBank/DDBJ databases">
        <authorList>
            <consortium name="DOE Joint Genome Institute"/>
            <person name="Haridas S."/>
            <person name="Albert R."/>
            <person name="Binder M."/>
            <person name="Bloem J."/>
            <person name="Labutti K."/>
            <person name="Salamov A."/>
            <person name="Andreopoulos B."/>
            <person name="Baker S.E."/>
            <person name="Barry K."/>
            <person name="Bills G."/>
            <person name="Bluhm B.H."/>
            <person name="Cannon C."/>
            <person name="Castanera R."/>
            <person name="Culley D.E."/>
            <person name="Daum C."/>
            <person name="Ezra D."/>
            <person name="Gonzalez J.B."/>
            <person name="Henrissat B."/>
            <person name="Kuo A."/>
            <person name="Liang C."/>
            <person name="Lipzen A."/>
            <person name="Lutzoni F."/>
            <person name="Magnuson J."/>
            <person name="Mondo S."/>
            <person name="Nolan M."/>
            <person name="Ohm R."/>
            <person name="Pangilinan J."/>
            <person name="Park H.-J.H."/>
            <person name="Ramirez L."/>
            <person name="Alfaro M."/>
            <person name="Sun H."/>
            <person name="Tritt A."/>
            <person name="Yoshinaga Y."/>
            <person name="Zwiers L.-H.L."/>
            <person name="Turgeon B.G."/>
            <person name="Goodwin S.B."/>
            <person name="Spatafora J.W."/>
            <person name="Crous P.W."/>
            <person name="Grigoriev I.V."/>
        </authorList>
    </citation>
    <scope>NUCLEOTIDE SEQUENCE [LARGE SCALE GENOMIC DNA]</scope>
    <source>
        <strain evidence="2 3">CBS 611.86</strain>
    </source>
</reference>
<evidence type="ECO:0000256" key="1">
    <source>
        <dbReference type="SAM" id="MobiDB-lite"/>
    </source>
</evidence>
<dbReference type="AlphaFoldDB" id="A0A7C8I2Z8"/>
<dbReference type="OrthoDB" id="3759404at2759"/>
<gene>
    <name evidence="2" type="ORF">BDV95DRAFT_102678</name>
</gene>
<feature type="compositionally biased region" description="Polar residues" evidence="1">
    <location>
        <begin position="81"/>
        <end position="104"/>
    </location>
</feature>
<evidence type="ECO:0000313" key="3">
    <source>
        <dbReference type="Proteomes" id="UP000481861"/>
    </source>
</evidence>
<protein>
    <submittedName>
        <fullName evidence="2">Uncharacterized protein</fullName>
    </submittedName>
</protein>
<comment type="caution">
    <text evidence="2">The sequence shown here is derived from an EMBL/GenBank/DDBJ whole genome shotgun (WGS) entry which is preliminary data.</text>
</comment>
<dbReference type="EMBL" id="JAADJZ010000016">
    <property type="protein sequence ID" value="KAF2869508.1"/>
    <property type="molecule type" value="Genomic_DNA"/>
</dbReference>
<name>A0A7C8I2Z8_9PLEO</name>
<keyword evidence="3" id="KW-1185">Reference proteome</keyword>
<feature type="compositionally biased region" description="Low complexity" evidence="1">
    <location>
        <begin position="1"/>
        <end position="19"/>
    </location>
</feature>
<feature type="region of interest" description="Disordered" evidence="1">
    <location>
        <begin position="74"/>
        <end position="104"/>
    </location>
</feature>
<feature type="region of interest" description="Disordered" evidence="1">
    <location>
        <begin position="1"/>
        <end position="22"/>
    </location>
</feature>
<organism evidence="2 3">
    <name type="scientific">Massariosphaeria phaeospora</name>
    <dbReference type="NCBI Taxonomy" id="100035"/>
    <lineage>
        <taxon>Eukaryota</taxon>
        <taxon>Fungi</taxon>
        <taxon>Dikarya</taxon>
        <taxon>Ascomycota</taxon>
        <taxon>Pezizomycotina</taxon>
        <taxon>Dothideomycetes</taxon>
        <taxon>Pleosporomycetidae</taxon>
        <taxon>Pleosporales</taxon>
        <taxon>Pleosporales incertae sedis</taxon>
        <taxon>Massariosphaeria</taxon>
    </lineage>
</organism>
<sequence>MSTTTTTTPSTAAEMPTSTTKHRPGLMLVHPLLRSPDGLDTSDLFLRWTKMHYRDLLDIPWTREHGRFVRTCRFATPPTSPSEDANASPSYSHANHYSASPFSTDSPPKHPVYVYTSHVEDIGIVRAQPYYDVSRKLNVEETRALKEGEEGVGGKESGREGLGEGSMVFEICDAGFAIWELRDSGE</sequence>